<comment type="catalytic activity">
    <reaction evidence="13">
        <text>a di-trans,poly-cis-dolichyl phosphate + GDP-alpha-D-mannose = a di-trans,poly-cis-dolichyl beta-D-mannosyl phosphate + GDP</text>
        <dbReference type="Rhea" id="RHEA:21184"/>
        <dbReference type="Rhea" id="RHEA-COMP:19498"/>
        <dbReference type="Rhea" id="RHEA-COMP:19501"/>
        <dbReference type="ChEBI" id="CHEBI:57527"/>
        <dbReference type="ChEBI" id="CHEBI:57683"/>
        <dbReference type="ChEBI" id="CHEBI:58189"/>
        <dbReference type="ChEBI" id="CHEBI:58211"/>
    </reaction>
</comment>
<dbReference type="UniPathway" id="UPA00378"/>
<dbReference type="InterPro" id="IPR029044">
    <property type="entry name" value="Nucleotide-diphossugar_trans"/>
</dbReference>
<evidence type="ECO:0000256" key="6">
    <source>
        <dbReference type="ARBA" id="ARBA00006739"/>
    </source>
</evidence>
<evidence type="ECO:0000313" key="16">
    <source>
        <dbReference type="Proteomes" id="UP000008983"/>
    </source>
</evidence>
<keyword evidence="10 13" id="KW-0256">Endoplasmic reticulum</keyword>
<dbReference type="FunFam" id="3.90.550.10:FF:000036">
    <property type="entry name" value="Dolichol-phosphate mannosyltransferase subunit 1"/>
    <property type="match status" value="1"/>
</dbReference>
<comment type="similarity">
    <text evidence="6 13">Belongs to the glycosyltransferase 2 family.</text>
</comment>
<evidence type="ECO:0000256" key="5">
    <source>
        <dbReference type="ARBA" id="ARBA00004922"/>
    </source>
</evidence>
<dbReference type="STRING" id="857967.G0R3M2"/>
<dbReference type="FunCoup" id="G0R3M2">
    <property type="interactions" value="435"/>
</dbReference>
<accession>G0R3M2</accession>
<dbReference type="InterPro" id="IPR039528">
    <property type="entry name" value="DPM1-like"/>
</dbReference>
<evidence type="ECO:0000256" key="12">
    <source>
        <dbReference type="ARBA" id="ARBA00023211"/>
    </source>
</evidence>
<keyword evidence="7 13" id="KW-0328">Glycosyltransferase</keyword>
<comment type="cofactor">
    <cofactor evidence="2">
        <name>Mn(2+)</name>
        <dbReference type="ChEBI" id="CHEBI:29035"/>
    </cofactor>
</comment>
<comment type="pathway">
    <text evidence="5 13">Protein modification; protein glycosylation.</text>
</comment>
<organism evidence="15 16">
    <name type="scientific">Ichthyophthirius multifiliis</name>
    <name type="common">White spot disease agent</name>
    <name type="synonym">Ich</name>
    <dbReference type="NCBI Taxonomy" id="5932"/>
    <lineage>
        <taxon>Eukaryota</taxon>
        <taxon>Sar</taxon>
        <taxon>Alveolata</taxon>
        <taxon>Ciliophora</taxon>
        <taxon>Intramacronucleata</taxon>
        <taxon>Oligohymenophorea</taxon>
        <taxon>Hymenostomatida</taxon>
        <taxon>Ophryoglenina</taxon>
        <taxon>Ichthyophthirius</taxon>
    </lineage>
</organism>
<dbReference type="OrthoDB" id="2603at2759"/>
<dbReference type="InterPro" id="IPR001173">
    <property type="entry name" value="Glyco_trans_2-like"/>
</dbReference>
<dbReference type="Pfam" id="PF00535">
    <property type="entry name" value="Glycos_transf_2"/>
    <property type="match status" value="1"/>
</dbReference>
<comment type="subcellular location">
    <subcellularLocation>
        <location evidence="4 13">Endoplasmic reticulum</location>
    </subcellularLocation>
</comment>
<evidence type="ECO:0000259" key="14">
    <source>
        <dbReference type="Pfam" id="PF00535"/>
    </source>
</evidence>
<keyword evidence="12" id="KW-0464">Manganese</keyword>
<feature type="domain" description="Glycosyltransferase 2-like" evidence="14">
    <location>
        <begin position="8"/>
        <end position="180"/>
    </location>
</feature>
<dbReference type="EC" id="2.4.1.83" evidence="13"/>
<dbReference type="GeneID" id="14904013"/>
<evidence type="ECO:0000256" key="4">
    <source>
        <dbReference type="ARBA" id="ARBA00004240"/>
    </source>
</evidence>
<protein>
    <recommendedName>
        <fullName evidence="13">Dolichol-phosphate mannosyltransferase subunit 1</fullName>
        <ecNumber evidence="13">2.4.1.83</ecNumber>
    </recommendedName>
</protein>
<dbReference type="RefSeq" id="XP_004027289.1">
    <property type="nucleotide sequence ID" value="XM_004027240.1"/>
</dbReference>
<keyword evidence="11" id="KW-0460">Magnesium</keyword>
<dbReference type="SUPFAM" id="SSF53448">
    <property type="entry name" value="Nucleotide-diphospho-sugar transferases"/>
    <property type="match status" value="1"/>
</dbReference>
<dbReference type="EMBL" id="GL984307">
    <property type="protein sequence ID" value="EGR27944.1"/>
    <property type="molecule type" value="Genomic_DNA"/>
</dbReference>
<dbReference type="GO" id="GO:0006506">
    <property type="term" value="P:GPI anchor biosynthetic process"/>
    <property type="evidence" value="ECO:0007669"/>
    <property type="project" value="TreeGrafter"/>
</dbReference>
<dbReference type="PANTHER" id="PTHR43398">
    <property type="entry name" value="DOLICHOL-PHOSPHATE MANNOSYLTRANSFERASE SUBUNIT 1"/>
    <property type="match status" value="1"/>
</dbReference>
<dbReference type="GO" id="GO:0046872">
    <property type="term" value="F:metal ion binding"/>
    <property type="evidence" value="ECO:0007669"/>
    <property type="project" value="UniProtKB-KW"/>
</dbReference>
<dbReference type="GO" id="GO:0005789">
    <property type="term" value="C:endoplasmic reticulum membrane"/>
    <property type="evidence" value="ECO:0007669"/>
    <property type="project" value="TreeGrafter"/>
</dbReference>
<evidence type="ECO:0000256" key="3">
    <source>
        <dbReference type="ARBA" id="ARBA00001946"/>
    </source>
</evidence>
<evidence type="ECO:0000256" key="10">
    <source>
        <dbReference type="ARBA" id="ARBA00022824"/>
    </source>
</evidence>
<evidence type="ECO:0000256" key="9">
    <source>
        <dbReference type="ARBA" id="ARBA00022723"/>
    </source>
</evidence>
<dbReference type="InParanoid" id="G0R3M2"/>
<comment type="cofactor">
    <cofactor evidence="1">
        <name>Ca(2+)</name>
        <dbReference type="ChEBI" id="CHEBI:29108"/>
    </cofactor>
</comment>
<dbReference type="PANTHER" id="PTHR43398:SF1">
    <property type="entry name" value="DOLICHOL-PHOSPHATE MANNOSYLTRANSFERASE SUBUNIT 1"/>
    <property type="match status" value="1"/>
</dbReference>
<evidence type="ECO:0000313" key="15">
    <source>
        <dbReference type="EMBL" id="EGR27944.1"/>
    </source>
</evidence>
<keyword evidence="16" id="KW-1185">Reference proteome</keyword>
<name>G0R3M2_ICHMU</name>
<dbReference type="GO" id="GO:0006488">
    <property type="term" value="P:dolichol-linked oligosaccharide biosynthetic process"/>
    <property type="evidence" value="ECO:0007669"/>
    <property type="project" value="TreeGrafter"/>
</dbReference>
<keyword evidence="8 13" id="KW-0808">Transferase</keyword>
<evidence type="ECO:0000256" key="11">
    <source>
        <dbReference type="ARBA" id="ARBA00022842"/>
    </source>
</evidence>
<keyword evidence="9" id="KW-0479">Metal-binding</keyword>
<dbReference type="GO" id="GO:0035269">
    <property type="term" value="P:protein O-linked glycosylation via mannose"/>
    <property type="evidence" value="ECO:0007669"/>
    <property type="project" value="TreeGrafter"/>
</dbReference>
<dbReference type="GO" id="GO:0004582">
    <property type="term" value="F:dolichyl-phosphate beta-D-mannosyltransferase activity"/>
    <property type="evidence" value="ECO:0007669"/>
    <property type="project" value="UniProtKB-UniRule"/>
</dbReference>
<comment type="cofactor">
    <cofactor evidence="3">
        <name>Mg(2+)</name>
        <dbReference type="ChEBI" id="CHEBI:18420"/>
    </cofactor>
</comment>
<proteinExistence type="inferred from homology"/>
<gene>
    <name evidence="15" type="ORF">IMG5_186300</name>
</gene>
<dbReference type="GO" id="GO:0006066">
    <property type="term" value="P:alcohol metabolic process"/>
    <property type="evidence" value="ECO:0007669"/>
    <property type="project" value="UniProtKB-ARBA"/>
</dbReference>
<dbReference type="Gene3D" id="3.90.550.10">
    <property type="entry name" value="Spore Coat Polysaccharide Biosynthesis Protein SpsA, Chain A"/>
    <property type="match status" value="1"/>
</dbReference>
<evidence type="ECO:0000256" key="13">
    <source>
        <dbReference type="RuleBase" id="RU365083"/>
    </source>
</evidence>
<comment type="subunit">
    <text evidence="13">Component of the dolichol-phosphate mannose (DPM) synthase complex.</text>
</comment>
<evidence type="ECO:0000256" key="8">
    <source>
        <dbReference type="ARBA" id="ARBA00022679"/>
    </source>
</evidence>
<dbReference type="Proteomes" id="UP000008983">
    <property type="component" value="Unassembled WGS sequence"/>
</dbReference>
<dbReference type="GO" id="GO:0006720">
    <property type="term" value="P:isoprenoid metabolic process"/>
    <property type="evidence" value="ECO:0007669"/>
    <property type="project" value="UniProtKB-ARBA"/>
</dbReference>
<dbReference type="AlphaFoldDB" id="G0R3M2"/>
<dbReference type="CDD" id="cd06442">
    <property type="entry name" value="DPM1_like"/>
    <property type="match status" value="1"/>
</dbReference>
<comment type="function">
    <text evidence="13">Transfers mannose from GDP-mannose to dolichol monophosphate to form dolichol phosphate mannose (Dol-P-Man) which is the mannosyl donor in pathways leading to N-glycosylation, glycosyl phosphatidylinositol membrane anchoring, and O-mannosylation of proteins.</text>
</comment>
<sequence length="243" mass="27872">MTQNNKYSILLPTYNEKDNLPIVIKLLFDMAQYNDLNLEIVIIDDNSPDGTSHVARQLQKIYPKTEKRQIILHTRPGKLGLGSAYMDGLKCATGNFIILMDADLSHHPKYIPYFINKQAEKNADIVTGTRYKVGGGVYGWDFIRKLTSRVANFLAKTLLGSSYSDLTGSFRLYKKEVIQNIMKDIISKGYAFQMEIIIRAKNYKYNVEEVPIVFVDRLYGESKLGANEIFIYLKGVWKLFETF</sequence>
<reference evidence="15 16" key="1">
    <citation type="submission" date="2011-07" db="EMBL/GenBank/DDBJ databases">
        <authorList>
            <person name="Coyne R."/>
            <person name="Brami D."/>
            <person name="Johnson J."/>
            <person name="Hostetler J."/>
            <person name="Hannick L."/>
            <person name="Clark T."/>
            <person name="Cassidy-Hanley D."/>
            <person name="Inman J."/>
        </authorList>
    </citation>
    <scope>NUCLEOTIDE SEQUENCE [LARGE SCALE GENOMIC DNA]</scope>
    <source>
        <strain evidence="15 16">G5</strain>
    </source>
</reference>
<evidence type="ECO:0000256" key="7">
    <source>
        <dbReference type="ARBA" id="ARBA00022676"/>
    </source>
</evidence>
<dbReference type="OMA" id="KCFRREV"/>
<evidence type="ECO:0000256" key="2">
    <source>
        <dbReference type="ARBA" id="ARBA00001936"/>
    </source>
</evidence>
<evidence type="ECO:0000256" key="1">
    <source>
        <dbReference type="ARBA" id="ARBA00001913"/>
    </source>
</evidence>
<dbReference type="eggNOG" id="KOG2978">
    <property type="taxonomic scope" value="Eukaryota"/>
</dbReference>